<dbReference type="Proteomes" id="UP000033774">
    <property type="component" value="Unassembled WGS sequence"/>
</dbReference>
<keyword evidence="2" id="KW-1003">Cell membrane</keyword>
<feature type="transmembrane region" description="Helical" evidence="6">
    <location>
        <begin position="274"/>
        <end position="293"/>
    </location>
</feature>
<evidence type="ECO:0000313" key="7">
    <source>
        <dbReference type="EMBL" id="KJV10574.1"/>
    </source>
</evidence>
<dbReference type="PANTHER" id="PTHR32196:SF19">
    <property type="entry name" value="GALACTOFURANOSE TRANSPORTER PERMEASE PROTEIN YTFT"/>
    <property type="match status" value="1"/>
</dbReference>
<dbReference type="EMBL" id="LAJY01000077">
    <property type="protein sequence ID" value="KJV10574.1"/>
    <property type="molecule type" value="Genomic_DNA"/>
</dbReference>
<name>A0A0F3IYA9_9PROT</name>
<comment type="subcellular location">
    <subcellularLocation>
        <location evidence="1">Cell membrane</location>
        <topology evidence="1">Multi-pass membrane protein</topology>
    </subcellularLocation>
</comment>
<feature type="transmembrane region" description="Helical" evidence="6">
    <location>
        <begin position="216"/>
        <end position="236"/>
    </location>
</feature>
<accession>A0A0F3IYA9</accession>
<dbReference type="GO" id="GO:0022857">
    <property type="term" value="F:transmembrane transporter activity"/>
    <property type="evidence" value="ECO:0007669"/>
    <property type="project" value="InterPro"/>
</dbReference>
<dbReference type="PATRIC" id="fig|552518.3.peg.4299"/>
<feature type="transmembrane region" description="Helical" evidence="6">
    <location>
        <begin position="12"/>
        <end position="36"/>
    </location>
</feature>
<feature type="transmembrane region" description="Helical" evidence="6">
    <location>
        <begin position="130"/>
        <end position="154"/>
    </location>
</feature>
<protein>
    <submittedName>
        <fullName evidence="7">Sugar ABC transporter permease</fullName>
    </submittedName>
</protein>
<comment type="caution">
    <text evidence="7">The sequence shown here is derived from an EMBL/GenBank/DDBJ whole genome shotgun (WGS) entry which is preliminary data.</text>
</comment>
<proteinExistence type="predicted"/>
<evidence type="ECO:0000313" key="8">
    <source>
        <dbReference type="Proteomes" id="UP000033774"/>
    </source>
</evidence>
<dbReference type="OrthoDB" id="5422926at2"/>
<feature type="transmembrane region" description="Helical" evidence="6">
    <location>
        <begin position="57"/>
        <end position="88"/>
    </location>
</feature>
<organism evidence="7 8">
    <name type="scientific">Elstera litoralis</name>
    <dbReference type="NCBI Taxonomy" id="552518"/>
    <lineage>
        <taxon>Bacteria</taxon>
        <taxon>Pseudomonadati</taxon>
        <taxon>Pseudomonadota</taxon>
        <taxon>Alphaproteobacteria</taxon>
        <taxon>Rhodospirillales</taxon>
        <taxon>Rhodospirillaceae</taxon>
        <taxon>Elstera</taxon>
    </lineage>
</organism>
<keyword evidence="8" id="KW-1185">Reference proteome</keyword>
<evidence type="ECO:0000256" key="3">
    <source>
        <dbReference type="ARBA" id="ARBA00022692"/>
    </source>
</evidence>
<keyword evidence="3 6" id="KW-0812">Transmembrane</keyword>
<dbReference type="InterPro" id="IPR001851">
    <property type="entry name" value="ABC_transp_permease"/>
</dbReference>
<reference evidence="7 8" key="1">
    <citation type="submission" date="2015-03" db="EMBL/GenBank/DDBJ databases">
        <title>Draft genome sequence of Elstera litoralis.</title>
        <authorList>
            <person name="Rahalkar M.C."/>
            <person name="Dhakephalkar P.K."/>
            <person name="Pore S.D."/>
            <person name="Arora P."/>
            <person name="Kapse N.G."/>
            <person name="Pandit P.S."/>
        </authorList>
    </citation>
    <scope>NUCLEOTIDE SEQUENCE [LARGE SCALE GENOMIC DNA]</scope>
    <source>
        <strain evidence="7 8">Dia-1</strain>
    </source>
</reference>
<keyword evidence="5 6" id="KW-0472">Membrane</keyword>
<feature type="transmembrane region" description="Helical" evidence="6">
    <location>
        <begin position="248"/>
        <end position="267"/>
    </location>
</feature>
<gene>
    <name evidence="7" type="ORF">VZ95_03965</name>
</gene>
<evidence type="ECO:0000256" key="1">
    <source>
        <dbReference type="ARBA" id="ARBA00004651"/>
    </source>
</evidence>
<evidence type="ECO:0000256" key="4">
    <source>
        <dbReference type="ARBA" id="ARBA00022989"/>
    </source>
</evidence>
<dbReference type="Pfam" id="PF02653">
    <property type="entry name" value="BPD_transp_2"/>
    <property type="match status" value="1"/>
</dbReference>
<dbReference type="GO" id="GO:0005886">
    <property type="term" value="C:plasma membrane"/>
    <property type="evidence" value="ECO:0007669"/>
    <property type="project" value="UniProtKB-SubCell"/>
</dbReference>
<evidence type="ECO:0000256" key="6">
    <source>
        <dbReference type="SAM" id="Phobius"/>
    </source>
</evidence>
<feature type="transmembrane region" description="Helical" evidence="6">
    <location>
        <begin position="100"/>
        <end position="123"/>
    </location>
</feature>
<dbReference type="RefSeq" id="WP_045774723.1">
    <property type="nucleotide sequence ID" value="NZ_LAJY01000077.1"/>
</dbReference>
<evidence type="ECO:0000256" key="2">
    <source>
        <dbReference type="ARBA" id="ARBA00022475"/>
    </source>
</evidence>
<evidence type="ECO:0000256" key="5">
    <source>
        <dbReference type="ARBA" id="ARBA00023136"/>
    </source>
</evidence>
<keyword evidence="4 6" id="KW-1133">Transmembrane helix</keyword>
<dbReference type="PANTHER" id="PTHR32196">
    <property type="entry name" value="ABC TRANSPORTER PERMEASE PROTEIN YPHD-RELATED-RELATED"/>
    <property type="match status" value="1"/>
</dbReference>
<dbReference type="AlphaFoldDB" id="A0A0F3IYA9"/>
<dbReference type="CDD" id="cd06579">
    <property type="entry name" value="TM_PBP1_transp_AraH_like"/>
    <property type="match status" value="1"/>
</dbReference>
<feature type="transmembrane region" description="Helical" evidence="6">
    <location>
        <begin position="299"/>
        <end position="315"/>
    </location>
</feature>
<sequence>MSFSFSSLDRRWILPIFALAAILLANLILSPGFFAVRMVDGHFYGSVIDIVHRATPLGFVALGMAVVIATGGIDLSVGAIIAICGATAAVLLRTTEMAPALILLIALGVGLLCGVWNGFLVAFLDIQPIVATLILMVAGRGIAQMITGGQIITFHSDLMSFLGSGYLLALPVRVLLMAVFALALGLILRRTALGLFLEAVGGNAAASRLAGIDARWVRLSAYALSGLCSACAGIILTADIRGADANNAGLWLELDAILAVVIGGAALKGGRFGLGLTLIGALVIQSLTTSILVSGLPPQYTLVVKALVILAVLFLQSPRLGSIRLGRG</sequence>
<feature type="transmembrane region" description="Helical" evidence="6">
    <location>
        <begin position="166"/>
        <end position="188"/>
    </location>
</feature>